<dbReference type="Gene3D" id="3.40.50.1820">
    <property type="entry name" value="alpha/beta hydrolase"/>
    <property type="match status" value="1"/>
</dbReference>
<comment type="caution">
    <text evidence="2">The sequence shown here is derived from an EMBL/GenBank/DDBJ whole genome shotgun (WGS) entry which is preliminary data.</text>
</comment>
<name>A0ABV2RG63_BRAJP</name>
<feature type="transmembrane region" description="Helical" evidence="1">
    <location>
        <begin position="294"/>
        <end position="323"/>
    </location>
</feature>
<keyword evidence="1" id="KW-0812">Transmembrane</keyword>
<keyword evidence="1" id="KW-0472">Membrane</keyword>
<evidence type="ECO:0000313" key="2">
    <source>
        <dbReference type="EMBL" id="MET4715921.1"/>
    </source>
</evidence>
<dbReference type="EMBL" id="JBEPTQ010000001">
    <property type="protein sequence ID" value="MET4715921.1"/>
    <property type="molecule type" value="Genomic_DNA"/>
</dbReference>
<evidence type="ECO:0000256" key="1">
    <source>
        <dbReference type="SAM" id="Phobius"/>
    </source>
</evidence>
<dbReference type="InterPro" id="IPR029058">
    <property type="entry name" value="AB_hydrolase_fold"/>
</dbReference>
<reference evidence="2 3" key="1">
    <citation type="submission" date="2024-06" db="EMBL/GenBank/DDBJ databases">
        <title>Genomic Encyclopedia of Type Strains, Phase V (KMG-V): Genome sequencing to study the core and pangenomes of soil and plant-associated prokaryotes.</title>
        <authorList>
            <person name="Whitman W."/>
        </authorList>
    </citation>
    <scope>NUCLEOTIDE SEQUENCE [LARGE SCALE GENOMIC DNA]</scope>
    <source>
        <strain evidence="2 3">USDA 160</strain>
    </source>
</reference>
<gene>
    <name evidence="2" type="ORF">ABIF63_000024</name>
</gene>
<organism evidence="2 3">
    <name type="scientific">Bradyrhizobium japonicum</name>
    <dbReference type="NCBI Taxonomy" id="375"/>
    <lineage>
        <taxon>Bacteria</taxon>
        <taxon>Pseudomonadati</taxon>
        <taxon>Pseudomonadota</taxon>
        <taxon>Alphaproteobacteria</taxon>
        <taxon>Hyphomicrobiales</taxon>
        <taxon>Nitrobacteraceae</taxon>
        <taxon>Bradyrhizobium</taxon>
    </lineage>
</organism>
<feature type="transmembrane region" description="Helical" evidence="1">
    <location>
        <begin position="143"/>
        <end position="161"/>
    </location>
</feature>
<feature type="transmembrane region" description="Helical" evidence="1">
    <location>
        <begin position="181"/>
        <end position="202"/>
    </location>
</feature>
<accession>A0ABV2RG63</accession>
<keyword evidence="3" id="KW-1185">Reference proteome</keyword>
<evidence type="ECO:0000313" key="3">
    <source>
        <dbReference type="Proteomes" id="UP001549291"/>
    </source>
</evidence>
<proteinExistence type="predicted"/>
<dbReference type="RefSeq" id="WP_354268402.1">
    <property type="nucleotide sequence ID" value="NZ_CP184780.1"/>
</dbReference>
<dbReference type="SUPFAM" id="SSF53474">
    <property type="entry name" value="alpha/beta-Hydrolases"/>
    <property type="match status" value="1"/>
</dbReference>
<dbReference type="Proteomes" id="UP001549291">
    <property type="component" value="Unassembled WGS sequence"/>
</dbReference>
<sequence>MNGEVYIIMVHGTWGRGFFPTIAALVTRRPRWFQPGSGFHTGLFSELSARQIDAQSTFVEWSGSNSFKERELAARKVAQSIETRVQQFPNTPVLLLGHSHGGNVVSRALSNTTVDLDRIYVTTLATPFLEVFKTKLTASQERSLNMLFMFFFLAFVALSNFTIQQLFPELREKNGFDLPNIAAVIGILAIALIGATSIYPLLVRRSAAQLALVEMISSQSGVLRVRDRRLVVRAVDDEATLVITTGAIGTRLASLAFSIIGALRPSNLVWPAIGFILEYAWWNVPRLPFGIEIYFHRIASILFAATFLVPLLVFLLVVFAAFFRAAYGRELAIAGVNCEVSAHSAPDGHGLEIVTLRQSNAARRLRHYIYDEPSCGAAVADWIAARIKNDEISTGSA</sequence>
<keyword evidence="1" id="KW-1133">Transmembrane helix</keyword>
<feature type="transmembrane region" description="Helical" evidence="1">
    <location>
        <begin position="261"/>
        <end position="282"/>
    </location>
</feature>
<protein>
    <recommendedName>
        <fullName evidence="4">AB hydrolase-1 domain-containing protein</fullName>
    </recommendedName>
</protein>
<evidence type="ECO:0008006" key="4">
    <source>
        <dbReference type="Google" id="ProtNLM"/>
    </source>
</evidence>